<organism evidence="12 13">
    <name type="scientific">Platanthera zijinensis</name>
    <dbReference type="NCBI Taxonomy" id="2320716"/>
    <lineage>
        <taxon>Eukaryota</taxon>
        <taxon>Viridiplantae</taxon>
        <taxon>Streptophyta</taxon>
        <taxon>Embryophyta</taxon>
        <taxon>Tracheophyta</taxon>
        <taxon>Spermatophyta</taxon>
        <taxon>Magnoliopsida</taxon>
        <taxon>Liliopsida</taxon>
        <taxon>Asparagales</taxon>
        <taxon>Orchidaceae</taxon>
        <taxon>Orchidoideae</taxon>
        <taxon>Orchideae</taxon>
        <taxon>Orchidinae</taxon>
        <taxon>Platanthera</taxon>
    </lineage>
</organism>
<protein>
    <submittedName>
        <fullName evidence="12">Inactive receptor kinase</fullName>
    </submittedName>
</protein>
<dbReference type="InterPro" id="IPR046959">
    <property type="entry name" value="PRK1-6/SRF4-like"/>
</dbReference>
<reference evidence="12 13" key="1">
    <citation type="journal article" date="2022" name="Nat. Plants">
        <title>Genomes of leafy and leafless Platanthera orchids illuminate the evolution of mycoheterotrophy.</title>
        <authorList>
            <person name="Li M.H."/>
            <person name="Liu K.W."/>
            <person name="Li Z."/>
            <person name="Lu H.C."/>
            <person name="Ye Q.L."/>
            <person name="Zhang D."/>
            <person name="Wang J.Y."/>
            <person name="Li Y.F."/>
            <person name="Zhong Z.M."/>
            <person name="Liu X."/>
            <person name="Yu X."/>
            <person name="Liu D.K."/>
            <person name="Tu X.D."/>
            <person name="Liu B."/>
            <person name="Hao Y."/>
            <person name="Liao X.Y."/>
            <person name="Jiang Y.T."/>
            <person name="Sun W.H."/>
            <person name="Chen J."/>
            <person name="Chen Y.Q."/>
            <person name="Ai Y."/>
            <person name="Zhai J.W."/>
            <person name="Wu S.S."/>
            <person name="Zhou Z."/>
            <person name="Hsiao Y.Y."/>
            <person name="Wu W.L."/>
            <person name="Chen Y.Y."/>
            <person name="Lin Y.F."/>
            <person name="Hsu J.L."/>
            <person name="Li C.Y."/>
            <person name="Wang Z.W."/>
            <person name="Zhao X."/>
            <person name="Zhong W.Y."/>
            <person name="Ma X.K."/>
            <person name="Ma L."/>
            <person name="Huang J."/>
            <person name="Chen G.Z."/>
            <person name="Huang M.Z."/>
            <person name="Huang L."/>
            <person name="Peng D.H."/>
            <person name="Luo Y.B."/>
            <person name="Zou S.Q."/>
            <person name="Chen S.P."/>
            <person name="Lan S."/>
            <person name="Tsai W.C."/>
            <person name="Van de Peer Y."/>
            <person name="Liu Z.J."/>
        </authorList>
    </citation>
    <scope>NUCLEOTIDE SEQUENCE [LARGE SCALE GENOMIC DNA]</scope>
    <source>
        <strain evidence="12">Lor287</strain>
    </source>
</reference>
<evidence type="ECO:0000313" key="13">
    <source>
        <dbReference type="Proteomes" id="UP001418222"/>
    </source>
</evidence>
<sequence length="620" mass="67359">MSVRGAARCAAALFFFFLTLASVSPAAEDDVRCLRGLKQSLGDPGGFLNWNFSNNTVGFICSFSGILCWNPQENRILSVELSSRSLTGSIPPALQFCRGATTLDLSGNSLTGSIPTTLCDWLPFLVNLDLSGNGLSGPIPPELSNCIFLNKLILSSNSLSGQIPASLSSLDRLKELDLSNNRLTGEIPPSIAASFPSSSFESNDGLCGQPLSSRCGSHSHHTGLIIIIAAGVFGALASLALAYFVWRCYFSSDRKETRKPISGEAGSLWADRLTASQHRLVPVSLFQKPIVKVKLSDLLSATRNFHREHIVIAGSERVGTAFKAVLSDGSALTVKRLHGCTLGEKQFRSEMGRISQLRHPNLVPFLGFCLVEDERLLVYKYMPDGALSSFLRSPANNLKWPARLRIAVGTARGLAWLHHGFQSPFLHQTITSNAVLLDEDLDARIIDFGLPRLVSSSAADTVGAADASPFANGIFGEPGYFPPEYAHSPMATTKGDVFAFGVVLLELVTGQKPTEVFVEFTGEASKGNLVEWINQLAAAGRLLDSIDPNLRGEETGEEILQVLRVAVSCVSYRPKDRPSMYHAYQSLKILWDNNHNSSEQYEEFPLVYGKDDSDSTTPRE</sequence>
<dbReference type="InterPro" id="IPR011009">
    <property type="entry name" value="Kinase-like_dom_sf"/>
</dbReference>
<keyword evidence="13" id="KW-1185">Reference proteome</keyword>
<evidence type="ECO:0000256" key="5">
    <source>
        <dbReference type="ARBA" id="ARBA00022737"/>
    </source>
</evidence>
<proteinExistence type="inferred from homology"/>
<evidence type="ECO:0000259" key="11">
    <source>
        <dbReference type="PROSITE" id="PS50011"/>
    </source>
</evidence>
<dbReference type="FunFam" id="3.30.200.20:FF:000428">
    <property type="entry name" value="Inactive LRR receptor-like serine/threonine-protein kinase BIR2"/>
    <property type="match status" value="1"/>
</dbReference>
<dbReference type="Gene3D" id="3.30.200.20">
    <property type="entry name" value="Phosphorylase Kinase, domain 1"/>
    <property type="match status" value="1"/>
</dbReference>
<comment type="caution">
    <text evidence="12">The sequence shown here is derived from an EMBL/GenBank/DDBJ whole genome shotgun (WGS) entry which is preliminary data.</text>
</comment>
<evidence type="ECO:0000256" key="8">
    <source>
        <dbReference type="ARBA" id="ARBA00023180"/>
    </source>
</evidence>
<gene>
    <name evidence="12" type="ORF">KSP39_PZI017148</name>
</gene>
<evidence type="ECO:0000256" key="6">
    <source>
        <dbReference type="ARBA" id="ARBA00022989"/>
    </source>
</evidence>
<dbReference type="Pfam" id="PF00560">
    <property type="entry name" value="LRR_1"/>
    <property type="match status" value="4"/>
</dbReference>
<keyword evidence="5" id="KW-0677">Repeat</keyword>
<evidence type="ECO:0000256" key="3">
    <source>
        <dbReference type="ARBA" id="ARBA00022614"/>
    </source>
</evidence>
<evidence type="ECO:0000313" key="12">
    <source>
        <dbReference type="EMBL" id="KAK8928869.1"/>
    </source>
</evidence>
<dbReference type="Proteomes" id="UP001418222">
    <property type="component" value="Unassembled WGS sequence"/>
</dbReference>
<dbReference type="AlphaFoldDB" id="A0AAP0B5V2"/>
<evidence type="ECO:0000256" key="10">
    <source>
        <dbReference type="SAM" id="SignalP"/>
    </source>
</evidence>
<feature type="chain" id="PRO_5043016270" evidence="10">
    <location>
        <begin position="22"/>
        <end position="620"/>
    </location>
</feature>
<accession>A0AAP0B5V2</accession>
<evidence type="ECO:0000256" key="2">
    <source>
        <dbReference type="ARBA" id="ARBA00009592"/>
    </source>
</evidence>
<dbReference type="PANTHER" id="PTHR48007">
    <property type="entry name" value="LEUCINE-RICH REPEAT RECEPTOR-LIKE PROTEIN KINASE PXC1"/>
    <property type="match status" value="1"/>
</dbReference>
<evidence type="ECO:0000256" key="4">
    <source>
        <dbReference type="ARBA" id="ARBA00022692"/>
    </source>
</evidence>
<keyword evidence="12" id="KW-0418">Kinase</keyword>
<dbReference type="SUPFAM" id="SSF52058">
    <property type="entry name" value="L domain-like"/>
    <property type="match status" value="1"/>
</dbReference>
<dbReference type="GO" id="GO:0005524">
    <property type="term" value="F:ATP binding"/>
    <property type="evidence" value="ECO:0007669"/>
    <property type="project" value="InterPro"/>
</dbReference>
<feature type="signal peptide" evidence="10">
    <location>
        <begin position="1"/>
        <end position="21"/>
    </location>
</feature>
<keyword evidence="4 9" id="KW-0812">Transmembrane</keyword>
<evidence type="ECO:0000256" key="1">
    <source>
        <dbReference type="ARBA" id="ARBA00004167"/>
    </source>
</evidence>
<keyword evidence="3" id="KW-0433">Leucine-rich repeat</keyword>
<dbReference type="InterPro" id="IPR001245">
    <property type="entry name" value="Ser-Thr/Tyr_kinase_cat_dom"/>
</dbReference>
<dbReference type="InterPro" id="IPR013210">
    <property type="entry name" value="LRR_N_plant-typ"/>
</dbReference>
<evidence type="ECO:0000256" key="7">
    <source>
        <dbReference type="ARBA" id="ARBA00023136"/>
    </source>
</evidence>
<keyword evidence="12" id="KW-0808">Transferase</keyword>
<dbReference type="InterPro" id="IPR032675">
    <property type="entry name" value="LRR_dom_sf"/>
</dbReference>
<dbReference type="PROSITE" id="PS51450">
    <property type="entry name" value="LRR"/>
    <property type="match status" value="1"/>
</dbReference>
<name>A0AAP0B5V2_9ASPA</name>
<comment type="similarity">
    <text evidence="2">Belongs to the RLP family.</text>
</comment>
<dbReference type="FunFam" id="3.80.10.10:FF:000111">
    <property type="entry name" value="LRR receptor-like serine/threonine-protein kinase ERECTA"/>
    <property type="match status" value="1"/>
</dbReference>
<dbReference type="EMBL" id="JBBWWQ010000015">
    <property type="protein sequence ID" value="KAK8928869.1"/>
    <property type="molecule type" value="Genomic_DNA"/>
</dbReference>
<comment type="subcellular location">
    <subcellularLocation>
        <location evidence="1">Membrane</location>
        <topology evidence="1">Single-pass membrane protein</topology>
    </subcellularLocation>
</comment>
<keyword evidence="10" id="KW-0732">Signal</keyword>
<dbReference type="GO" id="GO:0004672">
    <property type="term" value="F:protein kinase activity"/>
    <property type="evidence" value="ECO:0007669"/>
    <property type="project" value="InterPro"/>
</dbReference>
<feature type="domain" description="Protein kinase" evidence="11">
    <location>
        <begin position="307"/>
        <end position="590"/>
    </location>
</feature>
<keyword evidence="8" id="KW-0325">Glycoprotein</keyword>
<dbReference type="SUPFAM" id="SSF56112">
    <property type="entry name" value="Protein kinase-like (PK-like)"/>
    <property type="match status" value="1"/>
</dbReference>
<dbReference type="Pfam" id="PF07714">
    <property type="entry name" value="PK_Tyr_Ser-Thr"/>
    <property type="match status" value="1"/>
</dbReference>
<dbReference type="InterPro" id="IPR000719">
    <property type="entry name" value="Prot_kinase_dom"/>
</dbReference>
<dbReference type="Gene3D" id="1.10.510.10">
    <property type="entry name" value="Transferase(Phosphotransferase) domain 1"/>
    <property type="match status" value="1"/>
</dbReference>
<dbReference type="PROSITE" id="PS50011">
    <property type="entry name" value="PROTEIN_KINASE_DOM"/>
    <property type="match status" value="1"/>
</dbReference>
<feature type="transmembrane region" description="Helical" evidence="9">
    <location>
        <begin position="223"/>
        <end position="246"/>
    </location>
</feature>
<evidence type="ECO:0000256" key="9">
    <source>
        <dbReference type="SAM" id="Phobius"/>
    </source>
</evidence>
<dbReference type="Gene3D" id="3.80.10.10">
    <property type="entry name" value="Ribonuclease Inhibitor"/>
    <property type="match status" value="1"/>
</dbReference>
<keyword evidence="12" id="KW-0675">Receptor</keyword>
<dbReference type="InterPro" id="IPR001611">
    <property type="entry name" value="Leu-rich_rpt"/>
</dbReference>
<dbReference type="Pfam" id="PF08263">
    <property type="entry name" value="LRRNT_2"/>
    <property type="match status" value="1"/>
</dbReference>
<keyword evidence="7 9" id="KW-0472">Membrane</keyword>
<dbReference type="GO" id="GO:0016020">
    <property type="term" value="C:membrane"/>
    <property type="evidence" value="ECO:0007669"/>
    <property type="project" value="UniProtKB-SubCell"/>
</dbReference>
<dbReference type="PRINTS" id="PR00019">
    <property type="entry name" value="LEURICHRPT"/>
</dbReference>
<keyword evidence="6 9" id="KW-1133">Transmembrane helix</keyword>
<dbReference type="PANTHER" id="PTHR48007:SF86">
    <property type="entry name" value="(WILD MALAYSIAN BANANA) HYPOTHETICAL PROTEIN"/>
    <property type="match status" value="1"/>
</dbReference>